<evidence type="ECO:0000256" key="1">
    <source>
        <dbReference type="ARBA" id="ARBA00004413"/>
    </source>
</evidence>
<keyword evidence="9" id="KW-0966">Cell projection</keyword>
<proteinExistence type="inferred from homology"/>
<protein>
    <recommendedName>
        <fullName evidence="3">Flagellar motor switch protein FliN</fullName>
    </recommendedName>
</protein>
<evidence type="ECO:0000313" key="9">
    <source>
        <dbReference type="EMBL" id="HIZ88770.1"/>
    </source>
</evidence>
<dbReference type="AlphaFoldDB" id="A0A9D2GTJ4"/>
<reference evidence="9" key="1">
    <citation type="journal article" date="2021" name="PeerJ">
        <title>Extensive microbial diversity within the chicken gut microbiome revealed by metagenomics and culture.</title>
        <authorList>
            <person name="Gilroy R."/>
            <person name="Ravi A."/>
            <person name="Getino M."/>
            <person name="Pursley I."/>
            <person name="Horton D.L."/>
            <person name="Alikhan N.F."/>
            <person name="Baker D."/>
            <person name="Gharbi K."/>
            <person name="Hall N."/>
            <person name="Watson M."/>
            <person name="Adriaenssens E.M."/>
            <person name="Foster-Nyarko E."/>
            <person name="Jarju S."/>
            <person name="Secka A."/>
            <person name="Antonio M."/>
            <person name="Oren A."/>
            <person name="Chaudhuri R.R."/>
            <person name="La Ragione R."/>
            <person name="Hildebrand F."/>
            <person name="Pallen M.J."/>
        </authorList>
    </citation>
    <scope>NUCLEOTIDE SEQUENCE</scope>
    <source>
        <strain evidence="9">ChiW4-1371</strain>
    </source>
</reference>
<dbReference type="InterPro" id="IPR051469">
    <property type="entry name" value="FliN/MopA/SpaO"/>
</dbReference>
<keyword evidence="5" id="KW-0145">Chemotaxis</keyword>
<evidence type="ECO:0000259" key="8">
    <source>
        <dbReference type="Pfam" id="PF01052"/>
    </source>
</evidence>
<dbReference type="PRINTS" id="PR00956">
    <property type="entry name" value="FLGMOTORFLIN"/>
</dbReference>
<evidence type="ECO:0000256" key="6">
    <source>
        <dbReference type="ARBA" id="ARBA00022779"/>
    </source>
</evidence>
<dbReference type="Gene3D" id="2.30.330.10">
    <property type="entry name" value="SpoA-like"/>
    <property type="match status" value="1"/>
</dbReference>
<dbReference type="Proteomes" id="UP000824176">
    <property type="component" value="Unassembled WGS sequence"/>
</dbReference>
<comment type="caution">
    <text evidence="9">The sequence shown here is derived from an EMBL/GenBank/DDBJ whole genome shotgun (WGS) entry which is preliminary data.</text>
</comment>
<name>A0A9D2GTJ4_9BACT</name>
<sequence length="94" mass="10798">MTREEIKEIFGEVLFNVSVELGRKKVTIGEMLRWESGTIIRMNKTSGEPVDFLVNEKPLAYGEVMVLDEKFGIRISEILTKEQLVEKFKDGLYG</sequence>
<keyword evidence="6" id="KW-0283">Flagellar rotation</keyword>
<evidence type="ECO:0000256" key="2">
    <source>
        <dbReference type="ARBA" id="ARBA00009226"/>
    </source>
</evidence>
<evidence type="ECO:0000256" key="5">
    <source>
        <dbReference type="ARBA" id="ARBA00022500"/>
    </source>
</evidence>
<feature type="domain" description="Flagellar motor switch protein FliN-like C-terminal" evidence="8">
    <location>
        <begin position="13"/>
        <end position="79"/>
    </location>
</feature>
<evidence type="ECO:0000313" key="10">
    <source>
        <dbReference type="Proteomes" id="UP000824176"/>
    </source>
</evidence>
<accession>A0A9D2GTJ4</accession>
<evidence type="ECO:0000256" key="4">
    <source>
        <dbReference type="ARBA" id="ARBA00022475"/>
    </source>
</evidence>
<dbReference type="InterPro" id="IPR001172">
    <property type="entry name" value="FliN_T3SS_HrcQb"/>
</dbReference>
<dbReference type="InterPro" id="IPR036429">
    <property type="entry name" value="SpoA-like_sf"/>
</dbReference>
<gene>
    <name evidence="9" type="ORF">H9804_02400</name>
</gene>
<dbReference type="SUPFAM" id="SSF101801">
    <property type="entry name" value="Surface presentation of antigens (SPOA)"/>
    <property type="match status" value="1"/>
</dbReference>
<reference evidence="9" key="2">
    <citation type="submission" date="2021-04" db="EMBL/GenBank/DDBJ databases">
        <authorList>
            <person name="Gilroy R."/>
        </authorList>
    </citation>
    <scope>NUCLEOTIDE SEQUENCE</scope>
    <source>
        <strain evidence="9">ChiW4-1371</strain>
    </source>
</reference>
<dbReference type="GO" id="GO:0003774">
    <property type="term" value="F:cytoskeletal motor activity"/>
    <property type="evidence" value="ECO:0007669"/>
    <property type="project" value="InterPro"/>
</dbReference>
<comment type="subcellular location">
    <subcellularLocation>
        <location evidence="1">Cell membrane</location>
        <topology evidence="1">Peripheral membrane protein</topology>
        <orientation evidence="1">Cytoplasmic side</orientation>
    </subcellularLocation>
</comment>
<dbReference type="GO" id="GO:0005886">
    <property type="term" value="C:plasma membrane"/>
    <property type="evidence" value="ECO:0007669"/>
    <property type="project" value="UniProtKB-SubCell"/>
</dbReference>
<dbReference type="PANTHER" id="PTHR43484:SF1">
    <property type="entry name" value="FLAGELLAR MOTOR SWITCH PROTEIN FLIN"/>
    <property type="match status" value="1"/>
</dbReference>
<keyword evidence="9" id="KW-0282">Flagellum</keyword>
<dbReference type="PANTHER" id="PTHR43484">
    <property type="match status" value="1"/>
</dbReference>
<dbReference type="Pfam" id="PF01052">
    <property type="entry name" value="FliMN_C"/>
    <property type="match status" value="1"/>
</dbReference>
<keyword evidence="4" id="KW-1003">Cell membrane</keyword>
<dbReference type="EMBL" id="DXAQ01000034">
    <property type="protein sequence ID" value="HIZ88770.1"/>
    <property type="molecule type" value="Genomic_DNA"/>
</dbReference>
<comment type="similarity">
    <text evidence="2">Belongs to the FliN/MopA/SpaO family.</text>
</comment>
<organism evidence="9 10">
    <name type="scientific">Candidatus Mucispirillum faecigallinarum</name>
    <dbReference type="NCBI Taxonomy" id="2838699"/>
    <lineage>
        <taxon>Bacteria</taxon>
        <taxon>Pseudomonadati</taxon>
        <taxon>Deferribacterota</taxon>
        <taxon>Deferribacteres</taxon>
        <taxon>Deferribacterales</taxon>
        <taxon>Mucispirillaceae</taxon>
        <taxon>Mucispirillum</taxon>
    </lineage>
</organism>
<dbReference type="GO" id="GO:0009425">
    <property type="term" value="C:bacterial-type flagellum basal body"/>
    <property type="evidence" value="ECO:0007669"/>
    <property type="project" value="InterPro"/>
</dbReference>
<evidence type="ECO:0000256" key="3">
    <source>
        <dbReference type="ARBA" id="ARBA00021897"/>
    </source>
</evidence>
<dbReference type="InterPro" id="IPR001543">
    <property type="entry name" value="FliN-like_C"/>
</dbReference>
<keyword evidence="7" id="KW-0472">Membrane</keyword>
<evidence type="ECO:0000256" key="7">
    <source>
        <dbReference type="ARBA" id="ARBA00023136"/>
    </source>
</evidence>
<dbReference type="GO" id="GO:0071973">
    <property type="term" value="P:bacterial-type flagellum-dependent cell motility"/>
    <property type="evidence" value="ECO:0007669"/>
    <property type="project" value="InterPro"/>
</dbReference>
<dbReference type="GO" id="GO:0006935">
    <property type="term" value="P:chemotaxis"/>
    <property type="evidence" value="ECO:0007669"/>
    <property type="project" value="UniProtKB-KW"/>
</dbReference>
<keyword evidence="9" id="KW-0969">Cilium</keyword>